<feature type="region of interest" description="Disordered" evidence="1">
    <location>
        <begin position="61"/>
        <end position="84"/>
    </location>
</feature>
<feature type="region of interest" description="Disordered" evidence="1">
    <location>
        <begin position="256"/>
        <end position="279"/>
    </location>
</feature>
<dbReference type="AlphaFoldDB" id="A0A5M3N1U3"/>
<sequence>MPVPLVLPHVFVIPPEEEQLQTPPFCCFDADEPYYTESDSDEEAYEREQFCLADDNYQLETSPSTPVFHRPPLDDGNPLPRASRSVWKRRGSEATCKPHIDIREHRKDVRDDPDIVEVIKVRRRKDNSALKNEPKMTRSATFKERASKALKSFRSVSKAVSRKSTTREHLSSSDDIFNAAEGIDGQPQGSMDAPPLTASATPSLGRRASHSLSQLLHSAKSFAPEPKSPPLSQVIPSDTSSSLAYLRSSGSVPAVIPRGFTEDENPERPASPSMSFDGSSRKRFSLMEFHRMFTPSASPDEESTPQSSWAASPSTSTTLSEPDVPIEEAAYGAICFVDVEDGNGQHKMRHSSPAYADSSDHQGSGDISFEMRLDSLHFDSLSFDPGEFGVDDGHKDYT</sequence>
<gene>
    <name evidence="2" type="ORF">CONPUDRAFT_141924</name>
</gene>
<proteinExistence type="predicted"/>
<dbReference type="GeneID" id="19201678"/>
<evidence type="ECO:0000313" key="3">
    <source>
        <dbReference type="Proteomes" id="UP000053558"/>
    </source>
</evidence>
<feature type="region of interest" description="Disordered" evidence="1">
    <location>
        <begin position="127"/>
        <end position="146"/>
    </location>
</feature>
<feature type="compositionally biased region" description="Low complexity" evidence="1">
    <location>
        <begin position="210"/>
        <end position="221"/>
    </location>
</feature>
<dbReference type="Proteomes" id="UP000053558">
    <property type="component" value="Unassembled WGS sequence"/>
</dbReference>
<dbReference type="OrthoDB" id="3066311at2759"/>
<dbReference type="OMA" id="EDNPPWC"/>
<evidence type="ECO:0000256" key="1">
    <source>
        <dbReference type="SAM" id="MobiDB-lite"/>
    </source>
</evidence>
<keyword evidence="3" id="KW-1185">Reference proteome</keyword>
<dbReference type="EMBL" id="JH711574">
    <property type="protein sequence ID" value="EIW85276.1"/>
    <property type="molecule type" value="Genomic_DNA"/>
</dbReference>
<accession>A0A5M3N1U3</accession>
<dbReference type="RefSeq" id="XP_007764812.1">
    <property type="nucleotide sequence ID" value="XM_007766622.1"/>
</dbReference>
<organism evidence="2 3">
    <name type="scientific">Coniophora puteana (strain RWD-64-598)</name>
    <name type="common">Brown rot fungus</name>
    <dbReference type="NCBI Taxonomy" id="741705"/>
    <lineage>
        <taxon>Eukaryota</taxon>
        <taxon>Fungi</taxon>
        <taxon>Dikarya</taxon>
        <taxon>Basidiomycota</taxon>
        <taxon>Agaricomycotina</taxon>
        <taxon>Agaricomycetes</taxon>
        <taxon>Agaricomycetidae</taxon>
        <taxon>Boletales</taxon>
        <taxon>Coniophorineae</taxon>
        <taxon>Coniophoraceae</taxon>
        <taxon>Coniophora</taxon>
    </lineage>
</organism>
<evidence type="ECO:0000313" key="2">
    <source>
        <dbReference type="EMBL" id="EIW85276.1"/>
    </source>
</evidence>
<comment type="caution">
    <text evidence="2">The sequence shown here is derived from an EMBL/GenBank/DDBJ whole genome shotgun (WGS) entry which is preliminary data.</text>
</comment>
<dbReference type="KEGG" id="cput:CONPUDRAFT_141924"/>
<feature type="region of interest" description="Disordered" evidence="1">
    <location>
        <begin position="153"/>
        <end position="239"/>
    </location>
</feature>
<feature type="compositionally biased region" description="Low complexity" evidence="1">
    <location>
        <begin position="304"/>
        <end position="320"/>
    </location>
</feature>
<protein>
    <submittedName>
        <fullName evidence="2">Uncharacterized protein</fullName>
    </submittedName>
</protein>
<feature type="region of interest" description="Disordered" evidence="1">
    <location>
        <begin position="295"/>
        <end position="322"/>
    </location>
</feature>
<name>A0A5M3N1U3_CONPW</name>
<reference evidence="3" key="1">
    <citation type="journal article" date="2012" name="Science">
        <title>The Paleozoic origin of enzymatic lignin decomposition reconstructed from 31 fungal genomes.</title>
        <authorList>
            <person name="Floudas D."/>
            <person name="Binder M."/>
            <person name="Riley R."/>
            <person name="Barry K."/>
            <person name="Blanchette R.A."/>
            <person name="Henrissat B."/>
            <person name="Martinez A.T."/>
            <person name="Otillar R."/>
            <person name="Spatafora J.W."/>
            <person name="Yadav J.S."/>
            <person name="Aerts A."/>
            <person name="Benoit I."/>
            <person name="Boyd A."/>
            <person name="Carlson A."/>
            <person name="Copeland A."/>
            <person name="Coutinho P.M."/>
            <person name="de Vries R.P."/>
            <person name="Ferreira P."/>
            <person name="Findley K."/>
            <person name="Foster B."/>
            <person name="Gaskell J."/>
            <person name="Glotzer D."/>
            <person name="Gorecki P."/>
            <person name="Heitman J."/>
            <person name="Hesse C."/>
            <person name="Hori C."/>
            <person name="Igarashi K."/>
            <person name="Jurgens J.A."/>
            <person name="Kallen N."/>
            <person name="Kersten P."/>
            <person name="Kohler A."/>
            <person name="Kuees U."/>
            <person name="Kumar T.K.A."/>
            <person name="Kuo A."/>
            <person name="LaButti K."/>
            <person name="Larrondo L.F."/>
            <person name="Lindquist E."/>
            <person name="Ling A."/>
            <person name="Lombard V."/>
            <person name="Lucas S."/>
            <person name="Lundell T."/>
            <person name="Martin R."/>
            <person name="McLaughlin D.J."/>
            <person name="Morgenstern I."/>
            <person name="Morin E."/>
            <person name="Murat C."/>
            <person name="Nagy L.G."/>
            <person name="Nolan M."/>
            <person name="Ohm R.A."/>
            <person name="Patyshakuliyeva A."/>
            <person name="Rokas A."/>
            <person name="Ruiz-Duenas F.J."/>
            <person name="Sabat G."/>
            <person name="Salamov A."/>
            <person name="Samejima M."/>
            <person name="Schmutz J."/>
            <person name="Slot J.C."/>
            <person name="St John F."/>
            <person name="Stenlid J."/>
            <person name="Sun H."/>
            <person name="Sun S."/>
            <person name="Syed K."/>
            <person name="Tsang A."/>
            <person name="Wiebenga A."/>
            <person name="Young D."/>
            <person name="Pisabarro A."/>
            <person name="Eastwood D.C."/>
            <person name="Martin F."/>
            <person name="Cullen D."/>
            <person name="Grigoriev I.V."/>
            <person name="Hibbett D.S."/>
        </authorList>
    </citation>
    <scope>NUCLEOTIDE SEQUENCE [LARGE SCALE GENOMIC DNA]</scope>
    <source>
        <strain evidence="3">RWD-64-598 SS2</strain>
    </source>
</reference>